<dbReference type="EMBL" id="CM009755">
    <property type="protein sequence ID" value="PUZ48577.1"/>
    <property type="molecule type" value="Genomic_DNA"/>
</dbReference>
<evidence type="ECO:0000256" key="1">
    <source>
        <dbReference type="SAM" id="MobiDB-lite"/>
    </source>
</evidence>
<dbReference type="Gramene" id="PUZ48577">
    <property type="protein sequence ID" value="PUZ48577"/>
    <property type="gene ID" value="GQ55_7G256100"/>
</dbReference>
<dbReference type="Proteomes" id="UP000244336">
    <property type="component" value="Chromosome 7"/>
</dbReference>
<reference evidence="2 3" key="1">
    <citation type="submission" date="2018-04" db="EMBL/GenBank/DDBJ databases">
        <title>WGS assembly of Panicum hallii var. hallii HAL2.</title>
        <authorList>
            <person name="Lovell J."/>
            <person name="Jenkins J."/>
            <person name="Lowry D."/>
            <person name="Mamidi S."/>
            <person name="Sreedasyam A."/>
            <person name="Weng X."/>
            <person name="Barry K."/>
            <person name="Bonette J."/>
            <person name="Campitelli B."/>
            <person name="Daum C."/>
            <person name="Gordon S."/>
            <person name="Gould B."/>
            <person name="Lipzen A."/>
            <person name="MacQueen A."/>
            <person name="Palacio-Mejia J."/>
            <person name="Plott C."/>
            <person name="Shakirov E."/>
            <person name="Shu S."/>
            <person name="Yoshinaga Y."/>
            <person name="Zane M."/>
            <person name="Rokhsar D."/>
            <person name="Grimwood J."/>
            <person name="Schmutz J."/>
            <person name="Juenger T."/>
        </authorList>
    </citation>
    <scope>NUCLEOTIDE SEQUENCE [LARGE SCALE GENOMIC DNA]</scope>
    <source>
        <strain evidence="3">cv. HAL2</strain>
    </source>
</reference>
<evidence type="ECO:0000313" key="2">
    <source>
        <dbReference type="EMBL" id="PUZ48577.1"/>
    </source>
</evidence>
<accession>A0A2T7CZ05</accession>
<gene>
    <name evidence="2" type="ORF">GQ55_7G256100</name>
</gene>
<keyword evidence="3" id="KW-1185">Reference proteome</keyword>
<dbReference type="AlphaFoldDB" id="A0A2T7CZ05"/>
<protein>
    <submittedName>
        <fullName evidence="2">Uncharacterized protein</fullName>
    </submittedName>
</protein>
<proteinExistence type="predicted"/>
<organism evidence="2 3">
    <name type="scientific">Panicum hallii var. hallii</name>
    <dbReference type="NCBI Taxonomy" id="1504633"/>
    <lineage>
        <taxon>Eukaryota</taxon>
        <taxon>Viridiplantae</taxon>
        <taxon>Streptophyta</taxon>
        <taxon>Embryophyta</taxon>
        <taxon>Tracheophyta</taxon>
        <taxon>Spermatophyta</taxon>
        <taxon>Magnoliopsida</taxon>
        <taxon>Liliopsida</taxon>
        <taxon>Poales</taxon>
        <taxon>Poaceae</taxon>
        <taxon>PACMAD clade</taxon>
        <taxon>Panicoideae</taxon>
        <taxon>Panicodae</taxon>
        <taxon>Paniceae</taxon>
        <taxon>Panicinae</taxon>
        <taxon>Panicum</taxon>
        <taxon>Panicum sect. Panicum</taxon>
    </lineage>
</organism>
<name>A0A2T7CZ05_9POAL</name>
<feature type="region of interest" description="Disordered" evidence="1">
    <location>
        <begin position="58"/>
        <end position="109"/>
    </location>
</feature>
<evidence type="ECO:0000313" key="3">
    <source>
        <dbReference type="Proteomes" id="UP000244336"/>
    </source>
</evidence>
<sequence>MTPSRRVELDLCGCWLAGSGWSLTTDACRWPPRPVLREPPLSFDAFRAAQHVPCTEWQAEARRSQTGGARESDLGEPSSRLPPPPRDAISRNQASDSAKVAFGAYPGRR</sequence>